<dbReference type="GO" id="GO:0016805">
    <property type="term" value="F:dipeptidase activity"/>
    <property type="evidence" value="ECO:0007669"/>
    <property type="project" value="InterPro"/>
</dbReference>
<dbReference type="PANTHER" id="PTHR12994">
    <property type="entry name" value="SECERNIN"/>
    <property type="match status" value="1"/>
</dbReference>
<accession>C5L112</accession>
<organism evidence="3">
    <name type="scientific">Perkinsus marinus (strain ATCC 50983 / TXsc)</name>
    <dbReference type="NCBI Taxonomy" id="423536"/>
    <lineage>
        <taxon>Eukaryota</taxon>
        <taxon>Sar</taxon>
        <taxon>Alveolata</taxon>
        <taxon>Perkinsozoa</taxon>
        <taxon>Perkinsea</taxon>
        <taxon>Perkinsida</taxon>
        <taxon>Perkinsidae</taxon>
        <taxon>Perkinsus</taxon>
    </lineage>
</organism>
<sequence>MPEGTTYGYWEAAYGLMNEAGLCMGESSCSGRLTTVPIDENPHGALFWVGELASVALEICSTARGAIETMGRLAEEHGFYGTPEVEEAGEALTIADGDEAWVFHILADDTGNGAVWAAEKVPKGHATIVPNVFVIREIDPDDDQNFMFSKNLFDVAERLGWWDGNGRLDFTQTYSVGEYTHPYYAGRRLWRAFSLWAPSQNFDPKLGVEVDRPTYPFSVKPDEPITLAKMKSLYRDHMEGTQYDLTKHVTAGGAFGTPNSYAEAEAEHSIEYGACERAISLFRTQDAYIAVTHKGKPGVIHFAIGAPHASVFAPIIVKPNPSVTSIPALENTWQGEFNGNSLWWAVLSVSNMMDLKWCYMIKDVQKAQKEAEDEIDFMMKNKSFDDLEKQTPALCDSLTRRWFELHYTLLGRYQNGYTNWGYSKPG</sequence>
<dbReference type="Pfam" id="PF03577">
    <property type="entry name" value="Peptidase_C69"/>
    <property type="match status" value="1"/>
</dbReference>
<evidence type="ECO:0008006" key="4">
    <source>
        <dbReference type="Google" id="ProtNLM"/>
    </source>
</evidence>
<dbReference type="RefSeq" id="XP_002777859.1">
    <property type="nucleotide sequence ID" value="XM_002777813.1"/>
</dbReference>
<dbReference type="AlphaFoldDB" id="C5L112"/>
<proteinExistence type="inferred from homology"/>
<dbReference type="InParanoid" id="C5L112"/>
<keyword evidence="3" id="KW-1185">Reference proteome</keyword>
<dbReference type="GO" id="GO:0006508">
    <property type="term" value="P:proteolysis"/>
    <property type="evidence" value="ECO:0007669"/>
    <property type="project" value="InterPro"/>
</dbReference>
<evidence type="ECO:0000313" key="2">
    <source>
        <dbReference type="EMBL" id="EER09654.1"/>
    </source>
</evidence>
<dbReference type="GO" id="GO:0070004">
    <property type="term" value="F:cysteine-type exopeptidase activity"/>
    <property type="evidence" value="ECO:0007669"/>
    <property type="project" value="InterPro"/>
</dbReference>
<dbReference type="OrthoDB" id="448727at2759"/>
<dbReference type="GeneID" id="9052577"/>
<comment type="similarity">
    <text evidence="1">Belongs to the peptidase C69 family. Secernin subfamily.</text>
</comment>
<gene>
    <name evidence="2" type="ORF">Pmar_PMAR008793</name>
</gene>
<name>C5L112_PERM5</name>
<evidence type="ECO:0000256" key="1">
    <source>
        <dbReference type="ARBA" id="ARBA00005705"/>
    </source>
</evidence>
<evidence type="ECO:0000313" key="3">
    <source>
        <dbReference type="Proteomes" id="UP000007800"/>
    </source>
</evidence>
<dbReference type="PANTHER" id="PTHR12994:SF17">
    <property type="entry name" value="LD30995P"/>
    <property type="match status" value="1"/>
</dbReference>
<reference evidence="2 3" key="1">
    <citation type="submission" date="2008-07" db="EMBL/GenBank/DDBJ databases">
        <authorList>
            <person name="El-Sayed N."/>
            <person name="Caler E."/>
            <person name="Inman J."/>
            <person name="Amedeo P."/>
            <person name="Hass B."/>
            <person name="Wortman J."/>
        </authorList>
    </citation>
    <scope>NUCLEOTIDE SEQUENCE [LARGE SCALE GENOMIC DNA]</scope>
    <source>
        <strain evidence="3">ATCC 50983 / TXsc</strain>
    </source>
</reference>
<dbReference type="Proteomes" id="UP000007800">
    <property type="component" value="Unassembled WGS sequence"/>
</dbReference>
<dbReference type="EMBL" id="GG678140">
    <property type="protein sequence ID" value="EER09654.1"/>
    <property type="molecule type" value="Genomic_DNA"/>
</dbReference>
<dbReference type="InterPro" id="IPR005322">
    <property type="entry name" value="Peptidase_C69"/>
</dbReference>
<protein>
    <recommendedName>
        <fullName evidence="4">Dipeptidase</fullName>
    </recommendedName>
</protein>